<evidence type="ECO:0000256" key="1">
    <source>
        <dbReference type="SAM" id="Coils"/>
    </source>
</evidence>
<feature type="region of interest" description="Disordered" evidence="2">
    <location>
        <begin position="210"/>
        <end position="255"/>
    </location>
</feature>
<protein>
    <submittedName>
        <fullName evidence="3">Uncharacterized protein</fullName>
    </submittedName>
</protein>
<gene>
    <name evidence="3" type="ORF">Tci_827539</name>
</gene>
<proteinExistence type="predicted"/>
<keyword evidence="1" id="KW-0175">Coiled coil</keyword>
<feature type="non-terminal residue" evidence="3">
    <location>
        <position position="1"/>
    </location>
</feature>
<organism evidence="3">
    <name type="scientific">Tanacetum cinerariifolium</name>
    <name type="common">Dalmatian daisy</name>
    <name type="synonym">Chrysanthemum cinerariifolium</name>
    <dbReference type="NCBI Taxonomy" id="118510"/>
    <lineage>
        <taxon>Eukaryota</taxon>
        <taxon>Viridiplantae</taxon>
        <taxon>Streptophyta</taxon>
        <taxon>Embryophyta</taxon>
        <taxon>Tracheophyta</taxon>
        <taxon>Spermatophyta</taxon>
        <taxon>Magnoliopsida</taxon>
        <taxon>eudicotyledons</taxon>
        <taxon>Gunneridae</taxon>
        <taxon>Pentapetalae</taxon>
        <taxon>asterids</taxon>
        <taxon>campanulids</taxon>
        <taxon>Asterales</taxon>
        <taxon>Asteraceae</taxon>
        <taxon>Asteroideae</taxon>
        <taxon>Anthemideae</taxon>
        <taxon>Anthemidinae</taxon>
        <taxon>Tanacetum</taxon>
    </lineage>
</organism>
<name>A0A699PUU2_TANCI</name>
<comment type="caution">
    <text evidence="3">The sequence shown here is derived from an EMBL/GenBank/DDBJ whole genome shotgun (WGS) entry which is preliminary data.</text>
</comment>
<feature type="non-terminal residue" evidence="3">
    <location>
        <position position="255"/>
    </location>
</feature>
<evidence type="ECO:0000313" key="3">
    <source>
        <dbReference type="EMBL" id="GFC55569.1"/>
    </source>
</evidence>
<sequence>DDEPEPAELKEVIDADDDVVDVVAHVTAELTPPSPTIIPPPPQQEVTSTLPPSPHQSPIAPSSVKRLKKKKKLRVSGLKRLKKVGTTQRVESSVDTVMDDQEDASKQGGIIELINTDEDVTLEDAETAVDDEVEKNADVQGRLEESQAQVYHIDLEHVDKVLSMHDDETEPTELKEVIEVVTTAKLMTEVVTATTAPITVATITAAPSAARRRKRVVIRDPEKTATPSTMVHSEPKSKDKGKGILVEEPKPLKKQ</sequence>
<accession>A0A699PUU2</accession>
<feature type="compositionally biased region" description="Basic residues" evidence="2">
    <location>
        <begin position="65"/>
        <end position="74"/>
    </location>
</feature>
<feature type="compositionally biased region" description="Pro residues" evidence="2">
    <location>
        <begin position="32"/>
        <end position="43"/>
    </location>
</feature>
<dbReference type="AlphaFoldDB" id="A0A699PUU2"/>
<reference evidence="3" key="1">
    <citation type="journal article" date="2019" name="Sci. Rep.">
        <title>Draft genome of Tanacetum cinerariifolium, the natural source of mosquito coil.</title>
        <authorList>
            <person name="Yamashiro T."/>
            <person name="Shiraishi A."/>
            <person name="Satake H."/>
            <person name="Nakayama K."/>
        </authorList>
    </citation>
    <scope>NUCLEOTIDE SEQUENCE</scope>
</reference>
<dbReference type="EMBL" id="BKCJ010965771">
    <property type="protein sequence ID" value="GFC55569.1"/>
    <property type="molecule type" value="Genomic_DNA"/>
</dbReference>
<feature type="coiled-coil region" evidence="1">
    <location>
        <begin position="122"/>
        <end position="149"/>
    </location>
</feature>
<feature type="region of interest" description="Disordered" evidence="2">
    <location>
        <begin position="28"/>
        <end position="74"/>
    </location>
</feature>
<evidence type="ECO:0000256" key="2">
    <source>
        <dbReference type="SAM" id="MobiDB-lite"/>
    </source>
</evidence>
<feature type="compositionally biased region" description="Basic and acidic residues" evidence="2">
    <location>
        <begin position="233"/>
        <end position="255"/>
    </location>
</feature>